<feature type="coiled-coil region" evidence="1">
    <location>
        <begin position="104"/>
        <end position="198"/>
    </location>
</feature>
<dbReference type="GeneID" id="24923019"/>
<gene>
    <name evidence="2" type="ORF">GSBLH_T00006895001</name>
</gene>
<keyword evidence="1" id="KW-0175">Coiled coil</keyword>
<dbReference type="RefSeq" id="XP_012899281.1">
    <property type="nucleotide sequence ID" value="XM_013043827.1"/>
</dbReference>
<keyword evidence="3" id="KW-1185">Reference proteome</keyword>
<dbReference type="AlphaFoldDB" id="D8MAZ4"/>
<proteinExistence type="predicted"/>
<dbReference type="EMBL" id="FN668690">
    <property type="protein sequence ID" value="CBK25233.2"/>
    <property type="molecule type" value="Genomic_DNA"/>
</dbReference>
<protein>
    <submittedName>
        <fullName evidence="2">Uncharacterized protein</fullName>
    </submittedName>
</protein>
<evidence type="ECO:0000256" key="1">
    <source>
        <dbReference type="SAM" id="Coils"/>
    </source>
</evidence>
<dbReference type="Proteomes" id="UP000008312">
    <property type="component" value="Unassembled WGS sequence"/>
</dbReference>
<evidence type="ECO:0000313" key="2">
    <source>
        <dbReference type="EMBL" id="CBK25233.2"/>
    </source>
</evidence>
<evidence type="ECO:0000313" key="3">
    <source>
        <dbReference type="Proteomes" id="UP000008312"/>
    </source>
</evidence>
<sequence length="222" mass="25439">MNSIYDCLKSVENSLNSATGDGDYLLEAYADVISELSEKLVECFSQLSSKSFGDIDAQIQDMKVPPVKIEFQDNEDTAQVDSQHQTGECNGELLTGDATGCTSCDLLIKEKQQFEEKIKLLESQLDEKTQQLEEKINSLDIIDEEKQQLEEKIKLLETQHYEEKTQLEENVKVLESQLDEEKHQLEEKIRSFEALNQEKVKSLEAKLNLIKRRSSMKKKSSR</sequence>
<reference evidence="2" key="1">
    <citation type="submission" date="2010-02" db="EMBL/GenBank/DDBJ databases">
        <title>Sequencing and annotation of the Blastocystis hominis genome.</title>
        <authorList>
            <person name="Wincker P."/>
        </authorList>
    </citation>
    <scope>NUCLEOTIDE SEQUENCE</scope>
    <source>
        <strain evidence="2">Singapore isolate B</strain>
    </source>
</reference>
<dbReference type="InParanoid" id="D8MAZ4"/>
<accession>D8MAZ4</accession>
<organism evidence="2">
    <name type="scientific">Blastocystis hominis</name>
    <dbReference type="NCBI Taxonomy" id="12968"/>
    <lineage>
        <taxon>Eukaryota</taxon>
        <taxon>Sar</taxon>
        <taxon>Stramenopiles</taxon>
        <taxon>Bigyra</taxon>
        <taxon>Opalozoa</taxon>
        <taxon>Opalinata</taxon>
        <taxon>Blastocystidae</taxon>
        <taxon>Blastocystis</taxon>
    </lineage>
</organism>
<name>D8MAZ4_BLAHO</name>